<dbReference type="SUPFAM" id="SSF48150">
    <property type="entry name" value="DNA-glycosylase"/>
    <property type="match status" value="1"/>
</dbReference>
<gene>
    <name evidence="1" type="ORF">NKW50_09375</name>
</gene>
<keyword evidence="2" id="KW-1185">Reference proteome</keyword>
<dbReference type="Pfam" id="PF03352">
    <property type="entry name" value="Adenine_glyco"/>
    <property type="match status" value="1"/>
</dbReference>
<dbReference type="Proteomes" id="UP001523528">
    <property type="component" value="Unassembled WGS sequence"/>
</dbReference>
<proteinExistence type="predicted"/>
<evidence type="ECO:0000313" key="2">
    <source>
        <dbReference type="Proteomes" id="UP001523528"/>
    </source>
</evidence>
<sequence>MGHSLPLSAQAIHPGRKTVAGVKASGKLVRCGWAEANTLLRVYHDHEWGKPVTDSRALWEALVLETFQAGLSWNTVLQKRENFRRVFCRFDPYRVAMFTQEDEARLLGDASIIRSRAKIAATIANARAWLAMEDAGEDFSAFAWGMVRRALAHERGTGLEPQSPLSVTVAKALKHKGFCFVGPTTAQAWMQAIGMLDGHEVACFCYRGASSAP</sequence>
<name>A0ABT1F0S1_9PROT</name>
<dbReference type="InterPro" id="IPR011257">
    <property type="entry name" value="DNA_glycosylase"/>
</dbReference>
<protein>
    <submittedName>
        <fullName evidence="1">DNA-3-methyladenine glycosylase I</fullName>
    </submittedName>
</protein>
<dbReference type="InterPro" id="IPR052891">
    <property type="entry name" value="DNA-3mA_glycosylase"/>
</dbReference>
<evidence type="ECO:0000313" key="1">
    <source>
        <dbReference type="EMBL" id="MCP1258797.1"/>
    </source>
</evidence>
<organism evidence="1 2">
    <name type="scientific">Acetobacter lambici</name>
    <dbReference type="NCBI Taxonomy" id="1332824"/>
    <lineage>
        <taxon>Bacteria</taxon>
        <taxon>Pseudomonadati</taxon>
        <taxon>Pseudomonadota</taxon>
        <taxon>Alphaproteobacteria</taxon>
        <taxon>Acetobacterales</taxon>
        <taxon>Acetobacteraceae</taxon>
        <taxon>Acetobacter</taxon>
    </lineage>
</organism>
<dbReference type="EMBL" id="JAMYZZ010000015">
    <property type="protein sequence ID" value="MCP1258797.1"/>
    <property type="molecule type" value="Genomic_DNA"/>
</dbReference>
<comment type="caution">
    <text evidence="1">The sequence shown here is derived from an EMBL/GenBank/DDBJ whole genome shotgun (WGS) entry which is preliminary data.</text>
</comment>
<accession>A0ABT1F0S1</accession>
<dbReference type="Gene3D" id="1.10.340.30">
    <property type="entry name" value="Hypothetical protein, domain 2"/>
    <property type="match status" value="1"/>
</dbReference>
<dbReference type="PANTHER" id="PTHR30037:SF4">
    <property type="entry name" value="DNA-3-METHYLADENINE GLYCOSYLASE I"/>
    <property type="match status" value="1"/>
</dbReference>
<dbReference type="PANTHER" id="PTHR30037">
    <property type="entry name" value="DNA-3-METHYLADENINE GLYCOSYLASE 1"/>
    <property type="match status" value="1"/>
</dbReference>
<reference evidence="1 2" key="1">
    <citation type="submission" date="2022-06" db="EMBL/GenBank/DDBJ databases">
        <title>Acetobacer genomes from food samples.</title>
        <authorList>
            <person name="Sombolestani A."/>
        </authorList>
    </citation>
    <scope>NUCLEOTIDE SEQUENCE [LARGE SCALE GENOMIC DNA]</scope>
    <source>
        <strain evidence="1 2">R-83285</strain>
    </source>
</reference>
<dbReference type="InterPro" id="IPR005019">
    <property type="entry name" value="Adenine_glyco"/>
</dbReference>